<dbReference type="AlphaFoldDB" id="A0A4Y7RFH0"/>
<accession>A0A4Y7RFH0</accession>
<dbReference type="RefSeq" id="WP_190239373.1">
    <property type="nucleotide sequence ID" value="NZ_QFGA01000001.1"/>
</dbReference>
<keyword evidence="2" id="KW-0535">Nitrogen fixation</keyword>
<protein>
    <submittedName>
        <fullName evidence="4">FeMo cofactor biosynthesis protein NifB</fullName>
    </submittedName>
</protein>
<dbReference type="InterPro" id="IPR036105">
    <property type="entry name" value="DiNase_FeMo-co_biosyn_sf"/>
</dbReference>
<dbReference type="CDD" id="cd00853">
    <property type="entry name" value="NifX"/>
    <property type="match status" value="1"/>
</dbReference>
<name>A0A4Y7RFH0_9FIRM</name>
<comment type="similarity">
    <text evidence="1">Belongs to the NifX/NifY family.</text>
</comment>
<dbReference type="InterPro" id="IPR034169">
    <property type="entry name" value="NifX-like"/>
</dbReference>
<evidence type="ECO:0000256" key="1">
    <source>
        <dbReference type="ARBA" id="ARBA00010285"/>
    </source>
</evidence>
<dbReference type="GO" id="GO:0051540">
    <property type="term" value="F:metal cluster binding"/>
    <property type="evidence" value="ECO:0007669"/>
    <property type="project" value="InterPro"/>
</dbReference>
<dbReference type="SUPFAM" id="SSF53146">
    <property type="entry name" value="Nitrogenase accessory factor-like"/>
    <property type="match status" value="1"/>
</dbReference>
<dbReference type="InterPro" id="IPR051840">
    <property type="entry name" value="NifX/NifY_domain"/>
</dbReference>
<evidence type="ECO:0000256" key="2">
    <source>
        <dbReference type="ARBA" id="ARBA00023231"/>
    </source>
</evidence>
<dbReference type="EMBL" id="QFGA01000001">
    <property type="protein sequence ID" value="TEB07500.1"/>
    <property type="molecule type" value="Genomic_DNA"/>
</dbReference>
<sequence>MRVAFATMGGQDRVDAHFGLAPAFAVYDVTPDNIRFTGMIHLPEQFSEDDKVEIRAETLRECAVVYCTQIGGPAAARLVQQKIHPLKVNASTLIEDELQRLHTLLKGNPPPWLRKRLAEEMKIKEETLECKCTRD</sequence>
<proteinExistence type="inferred from homology"/>
<evidence type="ECO:0000313" key="4">
    <source>
        <dbReference type="EMBL" id="TEB07500.1"/>
    </source>
</evidence>
<evidence type="ECO:0000259" key="3">
    <source>
        <dbReference type="Pfam" id="PF02579"/>
    </source>
</evidence>
<dbReference type="GO" id="GO:0009399">
    <property type="term" value="P:nitrogen fixation"/>
    <property type="evidence" value="ECO:0007669"/>
    <property type="project" value="InterPro"/>
</dbReference>
<feature type="domain" description="Dinitrogenase iron-molybdenum cofactor biosynthesis" evidence="3">
    <location>
        <begin position="12"/>
        <end position="101"/>
    </location>
</feature>
<comment type="caution">
    <text evidence="4">The sequence shown here is derived from an EMBL/GenBank/DDBJ whole genome shotgun (WGS) entry which is preliminary data.</text>
</comment>
<reference evidence="4 5" key="1">
    <citation type="journal article" date="2018" name="Environ. Microbiol.">
        <title>Novel energy conservation strategies and behaviour of Pelotomaculum schinkii driving syntrophic propionate catabolism.</title>
        <authorList>
            <person name="Hidalgo-Ahumada C.A.P."/>
            <person name="Nobu M.K."/>
            <person name="Narihiro T."/>
            <person name="Tamaki H."/>
            <person name="Liu W.T."/>
            <person name="Kamagata Y."/>
            <person name="Stams A.J.M."/>
            <person name="Imachi H."/>
            <person name="Sousa D.Z."/>
        </authorList>
    </citation>
    <scope>NUCLEOTIDE SEQUENCE [LARGE SCALE GENOMIC DNA]</scope>
    <source>
        <strain evidence="4 5">HH</strain>
    </source>
</reference>
<gene>
    <name evidence="4" type="primary">nifB_4</name>
    <name evidence="4" type="ORF">Psch_01054</name>
</gene>
<dbReference type="Proteomes" id="UP000298324">
    <property type="component" value="Unassembled WGS sequence"/>
</dbReference>
<dbReference type="InterPro" id="IPR003731">
    <property type="entry name" value="Di-Nase_FeMo-co_biosynth"/>
</dbReference>
<dbReference type="Gene3D" id="3.30.420.130">
    <property type="entry name" value="Dinitrogenase iron-molybdenum cofactor biosynthesis domain"/>
    <property type="match status" value="1"/>
</dbReference>
<dbReference type="PANTHER" id="PTHR33937:SF1">
    <property type="entry name" value="IRON-MOLIBDENUM COFACTOR PROCESSING PROTEIN"/>
    <property type="match status" value="1"/>
</dbReference>
<keyword evidence="5" id="KW-1185">Reference proteome</keyword>
<dbReference type="InterPro" id="IPR013480">
    <property type="entry name" value="NifX"/>
</dbReference>
<dbReference type="Pfam" id="PF02579">
    <property type="entry name" value="Nitro_FeMo-Co"/>
    <property type="match status" value="1"/>
</dbReference>
<organism evidence="4 5">
    <name type="scientific">Pelotomaculum schinkii</name>
    <dbReference type="NCBI Taxonomy" id="78350"/>
    <lineage>
        <taxon>Bacteria</taxon>
        <taxon>Bacillati</taxon>
        <taxon>Bacillota</taxon>
        <taxon>Clostridia</taxon>
        <taxon>Eubacteriales</taxon>
        <taxon>Desulfotomaculaceae</taxon>
        <taxon>Pelotomaculum</taxon>
    </lineage>
</organism>
<dbReference type="PANTHER" id="PTHR33937">
    <property type="entry name" value="IRON-MOLYBDENUM PROTEIN-RELATED-RELATED"/>
    <property type="match status" value="1"/>
</dbReference>
<evidence type="ECO:0000313" key="5">
    <source>
        <dbReference type="Proteomes" id="UP000298324"/>
    </source>
</evidence>
<dbReference type="NCBIfam" id="TIGR02663">
    <property type="entry name" value="nifX"/>
    <property type="match status" value="1"/>
</dbReference>